<reference evidence="2 3" key="1">
    <citation type="submission" date="2010-06" db="EMBL/GenBank/DDBJ databases">
        <title>Complete sequence chromosome of Methanohalobium evestigatum Z-7303.</title>
        <authorList>
            <consortium name="US DOE Joint Genome Institute"/>
            <person name="Lucas S."/>
            <person name="Copeland A."/>
            <person name="Lapidus A."/>
            <person name="Cheng J.-F."/>
            <person name="Bruce D."/>
            <person name="Goodwin L."/>
            <person name="Pitluck S."/>
            <person name="Saunders E."/>
            <person name="Detter J.C."/>
            <person name="Han C."/>
            <person name="Tapia R."/>
            <person name="Land M."/>
            <person name="Hauser L."/>
            <person name="Kyrpides N."/>
            <person name="Mikhailova N."/>
            <person name="Sieprawska-Lupa M."/>
            <person name="Whitman W.B."/>
            <person name="Anderson I."/>
            <person name="Woyke T."/>
        </authorList>
    </citation>
    <scope>NUCLEOTIDE SEQUENCE [LARGE SCALE GENOMIC DNA]</scope>
    <source>
        <strain evidence="3">ATCC BAA-1072 / DSM 3721 / NBRC 107634 / OCM 161 / Z-7303</strain>
    </source>
</reference>
<keyword evidence="3" id="KW-1185">Reference proteome</keyword>
<sequence length="1446" mass="169613">MIESCSNIGTCEQSLSSNVKKGCFIGEFPISDDDICKIEQFIVENLSSNYHDIVSLSRKYPCTLACFLVWEGILGYKKGDYWSRIEDITGYLNPNQKTNLGDSFLSFLKRNDLPYKDMKYAHKYVTNILFQGIIPNSCLNSFFSNMLIPLHKKEFFNYDFEEVKSFFRDWKKYESEIEEIENKIEDLKINKDYYLNELEEIETIISIWDTVIKLNNVESELNNQFNFNFLLDYKSPSKNQIVIEDLEYLKKEYLQDAKYFKLYDFTILNHSDLINKSYNIFLELDDKDKRLEALNNKLAIVEERLDKLSTELFYRTWNNQDIEYLKNLPFNQLKSDIEYYNKLVNDENDKLKSKNIAGIISLLKKKFSNNSFLNKFFYYGQKEKLDTYSNIFQLLEPLPIDKEKLENPETELVDNLNQFLAYHEDYNKHKGDIELINSQYEDSLADLKQISQNSHLGLNDYTRENISDLKQKLGKLQEYKDKTSSEKEKLDYVLDIIGKNFDFGNTQFDFLIKIDKIINVKKDLLNNYHGIDKLITKIEETDKSGYSKNYYLSKKDELDNTIKDIKSQVSELNRDLELKEKHFVYLDKPVRRFFLYGEEFAEKFLHESVLLLNNFVNGKYSKPKFFYLPPRIIDNFESWWNKYGKDHLERSKNNQSNDTVIKFKSPVIYLDDFDNLKVYLPSQYLIKEGFNPDNNYYLSIKPTDSEYGINQPLKIYDFSENLLETEEIDLSLDKISHFYEFKLLKDDDVIKTWDVKQNPDTKYTLYFFDYKSRRMIQNDTLPRNKVIIISDYGVGIYPNVALEKGNLRFGNDPYVYNTVNLNSVDDLFLVDEQENYERLPLSKKQPKKPKLTDLNILELATSNGNNIHFGSPPSIEINLDDHEEIENWKISIVNEENTDQQYHHRLDEINDILQFNIDGTCKIPLSSARFNDEPLFGNFKIRLKNKLLNVDETFNLCIVPHLDIKFNKSIFLPESIMNSKVVASIETSDKVTFKAKSPANKIGKTGNIYQIKTHNSRDVIQGYLKYQISSNSYIESPLEITVPKITWYIEGLPDKYSNVYTEKVEIPERILENSAVNNLQLTVNIPYDINGTSELSLSGTSQYVKSKIKNKSVTFKLSVFIDTIKSSANPLNVFKFSLLKSRDLKDITLFYVKKWHVKNIECSDRKQDGKHLFEISWSEEGYEDSKHLILWDLKYGSNVYEEELDDGIQSTSFEIDEDKLKPGRYLIHFGKGDGWEPIVFPGENALNTKEIYLNIKDTDIIEYAKRKFNNGDYKESILYYKRASESDKNLESSWSHKIYNSFIYMGEYKKAIDVYYYLLTNDSHLNDTDCSNISFGLINIAKNERYNNTLDIEDNINLLLLFSYILKHNSSFKRSALCIKDKKSILFKLIHGLQYRYPEKSIIIKDDFESGNYTEAFDTLYELAYDLGTGNPLTMQIVNSSSPESN</sequence>
<evidence type="ECO:0000313" key="3">
    <source>
        <dbReference type="Proteomes" id="UP000000391"/>
    </source>
</evidence>
<dbReference type="STRING" id="644295.Metev_1205"/>
<dbReference type="RefSeq" id="WP_013194647.1">
    <property type="nucleotide sequence ID" value="NC_014253.1"/>
</dbReference>
<evidence type="ECO:0000256" key="1">
    <source>
        <dbReference type="SAM" id="Coils"/>
    </source>
</evidence>
<accession>D7E7K7</accession>
<dbReference type="OrthoDB" id="387234at2157"/>
<protein>
    <submittedName>
        <fullName evidence="2">Uncharacterized protein</fullName>
    </submittedName>
</protein>
<dbReference type="Proteomes" id="UP000000391">
    <property type="component" value="Chromosome"/>
</dbReference>
<feature type="coiled-coil region" evidence="1">
    <location>
        <begin position="284"/>
        <end position="311"/>
    </location>
</feature>
<gene>
    <name evidence="2" type="ordered locus">Metev_1205</name>
</gene>
<dbReference type="KEGG" id="mev:Metev_1205"/>
<feature type="coiled-coil region" evidence="1">
    <location>
        <begin position="170"/>
        <end position="204"/>
    </location>
</feature>
<dbReference type="GeneID" id="9346838"/>
<dbReference type="HOGENOM" id="CLU_251576_0_0_2"/>
<dbReference type="EMBL" id="CP002069">
    <property type="protein sequence ID" value="ADI74080.1"/>
    <property type="molecule type" value="Genomic_DNA"/>
</dbReference>
<keyword evidence="1" id="KW-0175">Coiled coil</keyword>
<evidence type="ECO:0000313" key="2">
    <source>
        <dbReference type="EMBL" id="ADI74080.1"/>
    </source>
</evidence>
<organism evidence="2 3">
    <name type="scientific">Methanohalobium evestigatum (strain ATCC BAA-1072 / DSM 3721 / NBRC 107634 / OCM 161 / Z-7303)</name>
    <dbReference type="NCBI Taxonomy" id="644295"/>
    <lineage>
        <taxon>Archaea</taxon>
        <taxon>Methanobacteriati</taxon>
        <taxon>Methanobacteriota</taxon>
        <taxon>Stenosarchaea group</taxon>
        <taxon>Methanomicrobia</taxon>
        <taxon>Methanosarcinales</taxon>
        <taxon>Methanosarcinaceae</taxon>
        <taxon>Methanohalobium</taxon>
    </lineage>
</organism>
<proteinExistence type="predicted"/>
<name>D7E7K7_METEZ</name>
<feature type="coiled-coil region" evidence="1">
    <location>
        <begin position="555"/>
        <end position="582"/>
    </location>
</feature>